<reference evidence="3 4" key="1">
    <citation type="journal article" date="2016" name="Nat. Commun.">
        <title>Thousands of microbial genomes shed light on interconnected biogeochemical processes in an aquifer system.</title>
        <authorList>
            <person name="Anantharaman K."/>
            <person name="Brown C.T."/>
            <person name="Hug L.A."/>
            <person name="Sharon I."/>
            <person name="Castelle C.J."/>
            <person name="Probst A.J."/>
            <person name="Thomas B.C."/>
            <person name="Singh A."/>
            <person name="Wilkins M.J."/>
            <person name="Karaoz U."/>
            <person name="Brodie E.L."/>
            <person name="Williams K.H."/>
            <person name="Hubbard S.S."/>
            <person name="Banfield J.F."/>
        </authorList>
    </citation>
    <scope>NUCLEOTIDE SEQUENCE [LARGE SCALE GENOMIC DNA]</scope>
</reference>
<dbReference type="InterPro" id="IPR036979">
    <property type="entry name" value="CM_dom_sf"/>
</dbReference>
<dbReference type="Gene3D" id="1.20.59.10">
    <property type="entry name" value="Chorismate mutase"/>
    <property type="match status" value="1"/>
</dbReference>
<dbReference type="InterPro" id="IPR036263">
    <property type="entry name" value="Chorismate_II_sf"/>
</dbReference>
<dbReference type="InterPro" id="IPR002701">
    <property type="entry name" value="CM_II_prokaryot"/>
</dbReference>
<dbReference type="SUPFAM" id="SSF48600">
    <property type="entry name" value="Chorismate mutase II"/>
    <property type="match status" value="1"/>
</dbReference>
<dbReference type="Pfam" id="PF01817">
    <property type="entry name" value="CM_2"/>
    <property type="match status" value="1"/>
</dbReference>
<comment type="caution">
    <text evidence="3">The sequence shown here is derived from an EMBL/GenBank/DDBJ whole genome shotgun (WGS) entry which is preliminary data.</text>
</comment>
<accession>A0A1G1WY63</accession>
<dbReference type="InterPro" id="IPR051331">
    <property type="entry name" value="Chorismate_mutase-related"/>
</dbReference>
<protein>
    <recommendedName>
        <fullName evidence="2">Chorismate mutase domain-containing protein</fullName>
    </recommendedName>
</protein>
<feature type="domain" description="Chorismate mutase" evidence="2">
    <location>
        <begin position="1"/>
        <end position="88"/>
    </location>
</feature>
<evidence type="ECO:0000313" key="4">
    <source>
        <dbReference type="Proteomes" id="UP000179279"/>
    </source>
</evidence>
<sequence>MELKILRKQIDKLDEQILEVLAERFEVVKKIDLVKKRQDFPVFDFTREKHLFKRIEEISQKLRLNKKFTKTLFGLIITESKRLQENKK</sequence>
<dbReference type="PROSITE" id="PS51168">
    <property type="entry name" value="CHORISMATE_MUT_2"/>
    <property type="match status" value="1"/>
</dbReference>
<dbReference type="PANTHER" id="PTHR38041">
    <property type="entry name" value="CHORISMATE MUTASE"/>
    <property type="match status" value="1"/>
</dbReference>
<dbReference type="GO" id="GO:0004106">
    <property type="term" value="F:chorismate mutase activity"/>
    <property type="evidence" value="ECO:0007669"/>
    <property type="project" value="InterPro"/>
</dbReference>
<organism evidence="3 4">
    <name type="scientific">Candidatus Woykebacteria bacterium RIFCSPLOWO2_01_FULL_41_12</name>
    <dbReference type="NCBI Taxonomy" id="1802604"/>
    <lineage>
        <taxon>Bacteria</taxon>
        <taxon>Candidatus Woykeibacteriota</taxon>
    </lineage>
</organism>
<evidence type="ECO:0000256" key="1">
    <source>
        <dbReference type="ARBA" id="ARBA00023235"/>
    </source>
</evidence>
<dbReference type="EMBL" id="MHDA01000009">
    <property type="protein sequence ID" value="OGY32708.1"/>
    <property type="molecule type" value="Genomic_DNA"/>
</dbReference>
<gene>
    <name evidence="3" type="ORF">A3A57_02505</name>
</gene>
<keyword evidence="1" id="KW-0413">Isomerase</keyword>
<dbReference type="GO" id="GO:0009697">
    <property type="term" value="P:salicylic acid biosynthetic process"/>
    <property type="evidence" value="ECO:0007669"/>
    <property type="project" value="TreeGrafter"/>
</dbReference>
<evidence type="ECO:0000259" key="2">
    <source>
        <dbReference type="PROSITE" id="PS51168"/>
    </source>
</evidence>
<dbReference type="GO" id="GO:0046417">
    <property type="term" value="P:chorismate metabolic process"/>
    <property type="evidence" value="ECO:0007669"/>
    <property type="project" value="InterPro"/>
</dbReference>
<evidence type="ECO:0000313" key="3">
    <source>
        <dbReference type="EMBL" id="OGY32708.1"/>
    </source>
</evidence>
<dbReference type="SMART" id="SM00830">
    <property type="entry name" value="CM_2"/>
    <property type="match status" value="1"/>
</dbReference>
<dbReference type="PANTHER" id="PTHR38041:SF1">
    <property type="entry name" value="CHORISMATE MUTASE"/>
    <property type="match status" value="1"/>
</dbReference>
<dbReference type="AlphaFoldDB" id="A0A1G1WY63"/>
<name>A0A1G1WY63_9BACT</name>
<proteinExistence type="predicted"/>
<dbReference type="Proteomes" id="UP000179279">
    <property type="component" value="Unassembled WGS sequence"/>
</dbReference>